<evidence type="ECO:0000313" key="3">
    <source>
        <dbReference type="Proteomes" id="UP000038830"/>
    </source>
</evidence>
<accession>A0A0H5C0Y1</accession>
<dbReference type="EMBL" id="CDQK01000002">
    <property type="protein sequence ID" value="CEP21413.1"/>
    <property type="molecule type" value="Genomic_DNA"/>
</dbReference>
<keyword evidence="1" id="KW-0472">Membrane</keyword>
<proteinExistence type="predicted"/>
<organism evidence="2 3">
    <name type="scientific">Cyberlindnera jadinii (strain ATCC 18201 / CBS 1600 / BCRC 20928 / JCM 3617 / NBRC 0987 / NRRL Y-1542)</name>
    <name type="common">Torula yeast</name>
    <name type="synonym">Candida utilis</name>
    <dbReference type="NCBI Taxonomy" id="983966"/>
    <lineage>
        <taxon>Eukaryota</taxon>
        <taxon>Fungi</taxon>
        <taxon>Dikarya</taxon>
        <taxon>Ascomycota</taxon>
        <taxon>Saccharomycotina</taxon>
        <taxon>Saccharomycetes</taxon>
        <taxon>Phaffomycetales</taxon>
        <taxon>Phaffomycetaceae</taxon>
        <taxon>Cyberlindnera</taxon>
    </lineage>
</organism>
<feature type="transmembrane region" description="Helical" evidence="1">
    <location>
        <begin position="20"/>
        <end position="47"/>
    </location>
</feature>
<gene>
    <name evidence="2" type="ORF">BN1211_1502</name>
</gene>
<evidence type="ECO:0000313" key="2">
    <source>
        <dbReference type="EMBL" id="CEP21413.1"/>
    </source>
</evidence>
<feature type="transmembrane region" description="Helical" evidence="1">
    <location>
        <begin position="59"/>
        <end position="77"/>
    </location>
</feature>
<keyword evidence="1" id="KW-0812">Transmembrane</keyword>
<dbReference type="AlphaFoldDB" id="A0A0H5C0Y1"/>
<keyword evidence="1" id="KW-1133">Transmembrane helix</keyword>
<dbReference type="Proteomes" id="UP000038830">
    <property type="component" value="Unassembled WGS sequence"/>
</dbReference>
<evidence type="ECO:0000256" key="1">
    <source>
        <dbReference type="SAM" id="Phobius"/>
    </source>
</evidence>
<name>A0A0H5C0Y1_CYBJN</name>
<reference evidence="3" key="1">
    <citation type="journal article" date="2015" name="J. Biotechnol.">
        <title>The structure of the Cyberlindnera jadinii genome and its relation to Candida utilis analyzed by the occurrence of single nucleotide polymorphisms.</title>
        <authorList>
            <person name="Rupp O."/>
            <person name="Brinkrolf K."/>
            <person name="Buerth C."/>
            <person name="Kunigo M."/>
            <person name="Schneider J."/>
            <person name="Jaenicke S."/>
            <person name="Goesmann A."/>
            <person name="Puehler A."/>
            <person name="Jaeger K.-E."/>
            <person name="Ernst J.F."/>
        </authorList>
    </citation>
    <scope>NUCLEOTIDE SEQUENCE [LARGE SCALE GENOMIC DNA]</scope>
    <source>
        <strain evidence="3">ATCC 18201 / CBS 1600 / BCRC 20928 / JCM 3617 / NBRC 0987 / NRRL Y-1542</strain>
    </source>
</reference>
<protein>
    <submittedName>
        <fullName evidence="2">Uncharacterized protein</fullName>
    </submittedName>
</protein>
<sequence>MSVSLGITSSLLSYEDPQVSPIVIAVLVIAMITSLFFSVVSLCFLMMSEAVNRKLWQTFFVWTVFIAVTFLVTYGMANAFGI</sequence>